<reference evidence="1 2" key="1">
    <citation type="submission" date="2019-03" db="EMBL/GenBank/DDBJ databases">
        <title>Single cell metagenomics reveals metabolic interactions within the superorganism composed of flagellate Streblomastix strix and complex community of Bacteroidetes bacteria on its surface.</title>
        <authorList>
            <person name="Treitli S.C."/>
            <person name="Kolisko M."/>
            <person name="Husnik F."/>
            <person name="Keeling P."/>
            <person name="Hampl V."/>
        </authorList>
    </citation>
    <scope>NUCLEOTIDE SEQUENCE [LARGE SCALE GENOMIC DNA]</scope>
    <source>
        <strain evidence="1">ST1C</strain>
    </source>
</reference>
<dbReference type="EMBL" id="SNRW01008940">
    <property type="protein sequence ID" value="KAA6378756.1"/>
    <property type="molecule type" value="Genomic_DNA"/>
</dbReference>
<organism evidence="1 2">
    <name type="scientific">Streblomastix strix</name>
    <dbReference type="NCBI Taxonomy" id="222440"/>
    <lineage>
        <taxon>Eukaryota</taxon>
        <taxon>Metamonada</taxon>
        <taxon>Preaxostyla</taxon>
        <taxon>Oxymonadida</taxon>
        <taxon>Streblomastigidae</taxon>
        <taxon>Streblomastix</taxon>
    </lineage>
</organism>
<feature type="non-terminal residue" evidence="1">
    <location>
        <position position="172"/>
    </location>
</feature>
<evidence type="ECO:0000313" key="2">
    <source>
        <dbReference type="Proteomes" id="UP000324800"/>
    </source>
</evidence>
<proteinExistence type="predicted"/>
<evidence type="ECO:0000313" key="1">
    <source>
        <dbReference type="EMBL" id="KAA6378756.1"/>
    </source>
</evidence>
<accession>A0A5J4V8E9</accession>
<dbReference type="AlphaFoldDB" id="A0A5J4V8E9"/>
<gene>
    <name evidence="1" type="ORF">EZS28_025715</name>
</gene>
<comment type="caution">
    <text evidence="1">The sequence shown here is derived from an EMBL/GenBank/DDBJ whole genome shotgun (WGS) entry which is preliminary data.</text>
</comment>
<protein>
    <submittedName>
        <fullName evidence="1">Uncharacterized protein</fullName>
    </submittedName>
</protein>
<dbReference type="Proteomes" id="UP000324800">
    <property type="component" value="Unassembled WGS sequence"/>
</dbReference>
<sequence length="172" mass="19624">MTKMILKQNPQQVIARHLNLKILESDSDWTYQRMFDQTQKGQRKRKIANKHIGRILTQALEDITQKKRKQFNPSFKEPGDEYADLLRSATATFESTIVAMLSVISGEPEFEVLKQIYFNATITLQIAQKMRDIQNSIGKGKAIAACRVGPSEVVSIDTQKAIKQTKNKNEIE</sequence>
<name>A0A5J4V8E9_9EUKA</name>